<gene>
    <name evidence="2" type="primary">64</name>
    <name evidence="2" type="ORF">SEA_REEDO_64</name>
</gene>
<sequence>MCDDCTYAAYDYAFEEKDRADRLERELAEVKRVAAKWMRRALGPYNPTNHAEVRSNQ</sequence>
<dbReference type="KEGG" id="vg:77954640"/>
<proteinExistence type="predicted"/>
<evidence type="ECO:0000256" key="1">
    <source>
        <dbReference type="SAM" id="Coils"/>
    </source>
</evidence>
<feature type="coiled-coil region" evidence="1">
    <location>
        <begin position="13"/>
        <end position="40"/>
    </location>
</feature>
<reference evidence="2" key="1">
    <citation type="submission" date="2021-11" db="EMBL/GenBank/DDBJ databases">
        <authorList>
            <person name="Furlong K.P."/>
            <person name="Elkbouli M."/>
            <person name="Barwitzki K."/>
            <person name="Hastings E.M."/>
            <person name="Saal A.P."/>
            <person name="Sandouka T."/>
            <person name="Tran A."/>
            <person name="Tremblay V."/>
            <person name="Williams E.C."/>
            <person name="Giles L.L."/>
            <person name="McCarthy L."/>
            <person name="Wheaton K.A."/>
            <person name="Chan K."/>
            <person name="Rudner A.D."/>
            <person name="Beyer A.R."/>
            <person name="Chong R.A."/>
            <person name="Edgington N.P."/>
            <person name="Freise A.C."/>
            <person name="Garcia Costas A.M."/>
            <person name="Gibb B.P."/>
            <person name="Klyczek K.K."/>
            <person name="Swerdlow S.J."/>
            <person name="Garlena R.A."/>
            <person name="Russell D.A."/>
            <person name="Jacobs-Sera D."/>
            <person name="Hatfull G.F."/>
        </authorList>
    </citation>
    <scope>NUCLEOTIDE SEQUENCE</scope>
</reference>
<keyword evidence="3" id="KW-1185">Reference proteome</keyword>
<dbReference type="Proteomes" id="UP001200740">
    <property type="component" value="Segment"/>
</dbReference>
<organism evidence="2 3">
    <name type="scientific">Arthrobacter phage Reedo</name>
    <dbReference type="NCBI Taxonomy" id="2910755"/>
    <lineage>
        <taxon>Viruses</taxon>
        <taxon>Duplodnaviria</taxon>
        <taxon>Heunggongvirae</taxon>
        <taxon>Uroviricota</taxon>
        <taxon>Caudoviricetes</taxon>
        <taxon>Casidaviridae</taxon>
        <taxon>Manhattanvirus</taxon>
        <taxon>Manhattanvirus reedo</taxon>
    </lineage>
</organism>
<evidence type="ECO:0000313" key="2">
    <source>
        <dbReference type="EMBL" id="UJQ86854.1"/>
    </source>
</evidence>
<name>A0AA49BPP1_9CAUD</name>
<dbReference type="GeneID" id="77954640"/>
<dbReference type="EMBL" id="OL455896">
    <property type="protein sequence ID" value="UJQ86854.1"/>
    <property type="molecule type" value="Genomic_DNA"/>
</dbReference>
<keyword evidence="1" id="KW-0175">Coiled coil</keyword>
<accession>A0AA49BPP1</accession>
<evidence type="ECO:0000313" key="3">
    <source>
        <dbReference type="Proteomes" id="UP001200740"/>
    </source>
</evidence>
<protein>
    <submittedName>
        <fullName evidence="2">Uncharacterized protein</fullName>
    </submittedName>
</protein>
<dbReference type="RefSeq" id="YP_010678247.1">
    <property type="nucleotide sequence ID" value="NC_071032.1"/>
</dbReference>